<dbReference type="InterPro" id="IPR001647">
    <property type="entry name" value="HTH_TetR"/>
</dbReference>
<dbReference type="PANTHER" id="PTHR30055">
    <property type="entry name" value="HTH-TYPE TRANSCRIPTIONAL REGULATOR RUTR"/>
    <property type="match status" value="1"/>
</dbReference>
<evidence type="ECO:0000259" key="5">
    <source>
        <dbReference type="Pfam" id="PF17939"/>
    </source>
</evidence>
<evidence type="ECO:0000256" key="3">
    <source>
        <dbReference type="ARBA" id="ARBA00023163"/>
    </source>
</evidence>
<keyword evidence="2" id="KW-0238">DNA-binding</keyword>
<comment type="caution">
    <text evidence="6">The sequence shown here is derived from an EMBL/GenBank/DDBJ whole genome shotgun (WGS) entry which is preliminary data.</text>
</comment>
<keyword evidence="1" id="KW-0805">Transcription regulation</keyword>
<dbReference type="RefSeq" id="WP_308158751.1">
    <property type="nucleotide sequence ID" value="NZ_JAGGMS010000001.1"/>
</dbReference>
<accession>A0ABS4PQH9</accession>
<name>A0ABS4PQH9_9PSEU</name>
<organism evidence="6 7">
    <name type="scientific">Amycolatopsis magusensis</name>
    <dbReference type="NCBI Taxonomy" id="882444"/>
    <lineage>
        <taxon>Bacteria</taxon>
        <taxon>Bacillati</taxon>
        <taxon>Actinomycetota</taxon>
        <taxon>Actinomycetes</taxon>
        <taxon>Pseudonocardiales</taxon>
        <taxon>Pseudonocardiaceae</taxon>
        <taxon>Amycolatopsis</taxon>
    </lineage>
</organism>
<evidence type="ECO:0000256" key="2">
    <source>
        <dbReference type="ARBA" id="ARBA00023125"/>
    </source>
</evidence>
<feature type="domain" description="PsrA tetracyclin repressor-like C-terminal" evidence="5">
    <location>
        <begin position="90"/>
        <end position="199"/>
    </location>
</feature>
<evidence type="ECO:0000256" key="1">
    <source>
        <dbReference type="ARBA" id="ARBA00023015"/>
    </source>
</evidence>
<dbReference type="Gene3D" id="1.10.357.10">
    <property type="entry name" value="Tetracycline Repressor, domain 2"/>
    <property type="match status" value="1"/>
</dbReference>
<dbReference type="Proteomes" id="UP000741013">
    <property type="component" value="Unassembled WGS sequence"/>
</dbReference>
<dbReference type="InterPro" id="IPR050109">
    <property type="entry name" value="HTH-type_TetR-like_transc_reg"/>
</dbReference>
<dbReference type="Pfam" id="PF00440">
    <property type="entry name" value="TetR_N"/>
    <property type="match status" value="1"/>
</dbReference>
<dbReference type="EMBL" id="JAGGMS010000001">
    <property type="protein sequence ID" value="MBP2181669.1"/>
    <property type="molecule type" value="Genomic_DNA"/>
</dbReference>
<dbReference type="InterPro" id="IPR009057">
    <property type="entry name" value="Homeodomain-like_sf"/>
</dbReference>
<sequence>MARDAVSTRESILTAAERLFAEHGVTAVSHRQIGEAAGQGNNFAVGYHFGDRIGLVRAVLRRHTEPIERTRARMAERADESWETRDWVACLVEPFTEHLAELGSPTWFARFGEQVMTDPVLRQVVVDDALADESIRRVLAGLNRCLPALPLPVHLERSDMARHLLTHRCAGRERALAEGTEAQCSWAHTATGLIDAITGLWTAPVTPVGARNPVRKDET</sequence>
<evidence type="ECO:0000313" key="6">
    <source>
        <dbReference type="EMBL" id="MBP2181669.1"/>
    </source>
</evidence>
<reference evidence="6 7" key="1">
    <citation type="submission" date="2021-03" db="EMBL/GenBank/DDBJ databases">
        <title>Sequencing the genomes of 1000 actinobacteria strains.</title>
        <authorList>
            <person name="Klenk H.-P."/>
        </authorList>
    </citation>
    <scope>NUCLEOTIDE SEQUENCE [LARGE SCALE GENOMIC DNA]</scope>
    <source>
        <strain evidence="6 7">DSM 45510</strain>
    </source>
</reference>
<gene>
    <name evidence="6" type="ORF">JOM49_003195</name>
</gene>
<dbReference type="Pfam" id="PF17939">
    <property type="entry name" value="TetR_C_30"/>
    <property type="match status" value="1"/>
</dbReference>
<protein>
    <submittedName>
        <fullName evidence="6">AcrR family transcriptional regulator</fullName>
    </submittedName>
</protein>
<evidence type="ECO:0000313" key="7">
    <source>
        <dbReference type="Proteomes" id="UP000741013"/>
    </source>
</evidence>
<dbReference type="InterPro" id="IPR041586">
    <property type="entry name" value="PsrA_TetR_C"/>
</dbReference>
<feature type="domain" description="HTH tetR-type" evidence="4">
    <location>
        <begin position="12"/>
        <end position="59"/>
    </location>
</feature>
<keyword evidence="7" id="KW-1185">Reference proteome</keyword>
<dbReference type="PANTHER" id="PTHR30055:SF234">
    <property type="entry name" value="HTH-TYPE TRANSCRIPTIONAL REGULATOR BETI"/>
    <property type="match status" value="1"/>
</dbReference>
<proteinExistence type="predicted"/>
<evidence type="ECO:0000259" key="4">
    <source>
        <dbReference type="Pfam" id="PF00440"/>
    </source>
</evidence>
<keyword evidence="3" id="KW-0804">Transcription</keyword>
<dbReference type="SUPFAM" id="SSF46689">
    <property type="entry name" value="Homeodomain-like"/>
    <property type="match status" value="1"/>
</dbReference>